<keyword evidence="3 6" id="KW-0694">RNA-binding</keyword>
<evidence type="ECO:0000313" key="8">
    <source>
        <dbReference type="EMBL" id="GAO99962.1"/>
    </source>
</evidence>
<dbReference type="HAMAP" id="MF_01369_B">
    <property type="entry name" value="Ribosomal_uL23_B"/>
    <property type="match status" value="1"/>
</dbReference>
<protein>
    <recommendedName>
        <fullName evidence="6">Large ribosomal subunit protein uL23</fullName>
    </recommendedName>
</protein>
<dbReference type="GO" id="GO:0019843">
    <property type="term" value="F:rRNA binding"/>
    <property type="evidence" value="ECO:0007669"/>
    <property type="project" value="UniProtKB-UniRule"/>
</dbReference>
<dbReference type="InterPro" id="IPR012677">
    <property type="entry name" value="Nucleotide-bd_a/b_plait_sf"/>
</dbReference>
<dbReference type="FunFam" id="3.30.70.330:FF:000001">
    <property type="entry name" value="50S ribosomal protein L23"/>
    <property type="match status" value="1"/>
</dbReference>
<keyword evidence="5 6" id="KW-0687">Ribonucleoprotein</keyword>
<evidence type="ECO:0000256" key="3">
    <source>
        <dbReference type="ARBA" id="ARBA00022884"/>
    </source>
</evidence>
<comment type="function">
    <text evidence="6">One of the early assembly proteins it binds 23S rRNA. One of the proteins that surrounds the polypeptide exit tunnel on the outside of the ribosome. Forms the main docking site for trigger factor binding to the ribosome.</text>
</comment>
<keyword evidence="4 6" id="KW-0689">Ribosomal protein</keyword>
<dbReference type="Gene3D" id="3.30.70.330">
    <property type="match status" value="1"/>
</dbReference>
<evidence type="ECO:0000256" key="1">
    <source>
        <dbReference type="ARBA" id="ARBA00006700"/>
    </source>
</evidence>
<keyword evidence="2 6" id="KW-0699">rRNA-binding</keyword>
<evidence type="ECO:0000256" key="2">
    <source>
        <dbReference type="ARBA" id="ARBA00022730"/>
    </source>
</evidence>
<proteinExistence type="inferred from homology"/>
<comment type="similarity">
    <text evidence="1 6 7">Belongs to the universal ribosomal protein uL23 family.</text>
</comment>
<dbReference type="GO" id="GO:0006412">
    <property type="term" value="P:translation"/>
    <property type="evidence" value="ECO:0007669"/>
    <property type="project" value="UniProtKB-UniRule"/>
</dbReference>
<dbReference type="EMBL" id="DF968003">
    <property type="protein sequence ID" value="GAO99962.1"/>
    <property type="molecule type" value="Genomic_DNA"/>
</dbReference>
<dbReference type="SUPFAM" id="SSF54189">
    <property type="entry name" value="Ribosomal proteins S24e, L23 and L15e"/>
    <property type="match status" value="1"/>
</dbReference>
<evidence type="ECO:0000256" key="5">
    <source>
        <dbReference type="ARBA" id="ARBA00023274"/>
    </source>
</evidence>
<dbReference type="GO" id="GO:0005840">
    <property type="term" value="C:ribosome"/>
    <property type="evidence" value="ECO:0007669"/>
    <property type="project" value="UniProtKB-KW"/>
</dbReference>
<evidence type="ECO:0000256" key="6">
    <source>
        <dbReference type="HAMAP-Rule" id="MF_01369"/>
    </source>
</evidence>
<sequence length="95" mass="11015">MDARDIIRRPIITEASMAQTEMKRYVFEVDVRATKPEIKRAIEEVFDVQVARLNTANVRGKKKRQGRYVGFTRKMKKAIVTLKADSKDIQIFNEG</sequence>
<evidence type="ECO:0000256" key="7">
    <source>
        <dbReference type="RuleBase" id="RU003934"/>
    </source>
</evidence>
<evidence type="ECO:0000313" key="9">
    <source>
        <dbReference type="Proteomes" id="UP000253891"/>
    </source>
</evidence>
<dbReference type="InterPro" id="IPR013025">
    <property type="entry name" value="Ribosomal_uL23-like"/>
</dbReference>
<comment type="subunit">
    <text evidence="6">Part of the 50S ribosomal subunit. Contacts protein L29, and trigger factor when it is bound to the ribosome.</text>
</comment>
<dbReference type="Proteomes" id="UP000253891">
    <property type="component" value="Unassembled WGS sequence"/>
</dbReference>
<dbReference type="GO" id="GO:1990904">
    <property type="term" value="C:ribonucleoprotein complex"/>
    <property type="evidence" value="ECO:0007669"/>
    <property type="project" value="UniProtKB-KW"/>
</dbReference>
<dbReference type="NCBIfam" id="NF004363">
    <property type="entry name" value="PRK05738.2-4"/>
    <property type="match status" value="1"/>
</dbReference>
<evidence type="ECO:0000256" key="4">
    <source>
        <dbReference type="ARBA" id="ARBA00022980"/>
    </source>
</evidence>
<organism evidence="8 9">
    <name type="scientific">Fructobacillus ficulneus</name>
    <dbReference type="NCBI Taxonomy" id="157463"/>
    <lineage>
        <taxon>Bacteria</taxon>
        <taxon>Bacillati</taxon>
        <taxon>Bacillota</taxon>
        <taxon>Bacilli</taxon>
        <taxon>Lactobacillales</taxon>
        <taxon>Lactobacillaceae</taxon>
        <taxon>Fructobacillus</taxon>
    </lineage>
</organism>
<dbReference type="PROSITE" id="PS00050">
    <property type="entry name" value="RIBOSOMAL_L23"/>
    <property type="match status" value="1"/>
</dbReference>
<dbReference type="PANTHER" id="PTHR11620">
    <property type="entry name" value="60S RIBOSOMAL PROTEIN L23A"/>
    <property type="match status" value="1"/>
</dbReference>
<keyword evidence="9" id="KW-1185">Reference proteome</keyword>
<accession>A0A0K8MHR7</accession>
<name>A0A0K8MHR7_9LACO</name>
<dbReference type="Pfam" id="PF00276">
    <property type="entry name" value="Ribosomal_L23"/>
    <property type="match status" value="1"/>
</dbReference>
<dbReference type="GO" id="GO:0003735">
    <property type="term" value="F:structural constituent of ribosome"/>
    <property type="evidence" value="ECO:0007669"/>
    <property type="project" value="InterPro"/>
</dbReference>
<dbReference type="InterPro" id="IPR012678">
    <property type="entry name" value="Ribosomal_uL23/eL15/eS24_sf"/>
</dbReference>
<dbReference type="RefSeq" id="WP_061993321.1">
    <property type="nucleotide sequence ID" value="NZ_DF968003.1"/>
</dbReference>
<dbReference type="OrthoDB" id="9793353at2"/>
<dbReference type="InterPro" id="IPR001014">
    <property type="entry name" value="Ribosomal_uL23_CS"/>
</dbReference>
<dbReference type="AlphaFoldDB" id="A0A0K8MHR7"/>
<dbReference type="STRING" id="157463.GCA_001047075_00874"/>
<reference evidence="8 9" key="1">
    <citation type="journal article" date="2015" name="BMC Genomics">
        <title>Comparative genomics of Fructobacillus spp. and Leuconostoc spp. reveals niche-specific evolution of Fructobacillus spp.</title>
        <authorList>
            <person name="Endo A."/>
            <person name="Tanizawa Y."/>
            <person name="Tanaka N."/>
            <person name="Maeno S."/>
            <person name="Kumar H."/>
            <person name="Shiwa Y."/>
            <person name="Okada S."/>
            <person name="Yoshikawa H."/>
            <person name="Dicks L."/>
            <person name="Nakagawa J."/>
            <person name="Arita M."/>
        </authorList>
    </citation>
    <scope>NUCLEOTIDE SEQUENCE [LARGE SCALE GENOMIC DNA]</scope>
    <source>
        <strain evidence="8 9">JCM 12225</strain>
    </source>
</reference>
<gene>
    <name evidence="6 8" type="primary">rplW</name>
    <name evidence="8" type="ORF">FFIC_260760</name>
</gene>